<dbReference type="GeneID" id="102807471"/>
<dbReference type="PANTHER" id="PTHR46257:SF3">
    <property type="entry name" value="TYROSINE-PROTEIN PHOSPHATASE CORKSCREW"/>
    <property type="match status" value="1"/>
</dbReference>
<evidence type="ECO:0000256" key="1">
    <source>
        <dbReference type="ARBA" id="ARBA00013064"/>
    </source>
</evidence>
<dbReference type="Gene3D" id="3.90.190.10">
    <property type="entry name" value="Protein tyrosine phosphatase superfamily"/>
    <property type="match status" value="1"/>
</dbReference>
<reference evidence="7" key="1">
    <citation type="submission" date="2025-08" db="UniProtKB">
        <authorList>
            <consortium name="RefSeq"/>
        </authorList>
    </citation>
    <scope>IDENTIFICATION</scope>
    <source>
        <tissue evidence="7">Testes</tissue>
    </source>
</reference>
<evidence type="ECO:0000256" key="3">
    <source>
        <dbReference type="ARBA" id="ARBA00022912"/>
    </source>
</evidence>
<dbReference type="Pfam" id="PF00102">
    <property type="entry name" value="Y_phosphatase"/>
    <property type="match status" value="1"/>
</dbReference>
<gene>
    <name evidence="7" type="primary">LOC102807471</name>
</gene>
<dbReference type="InterPro" id="IPR052123">
    <property type="entry name" value="Non-rcpt_Tyr_Phosphatase"/>
</dbReference>
<evidence type="ECO:0000313" key="6">
    <source>
        <dbReference type="Proteomes" id="UP000694865"/>
    </source>
</evidence>
<dbReference type="SUPFAM" id="SSF52799">
    <property type="entry name" value="(Phosphotyrosine protein) phosphatases II"/>
    <property type="match status" value="1"/>
</dbReference>
<protein>
    <recommendedName>
        <fullName evidence="1">protein-tyrosine-phosphatase</fullName>
        <ecNumber evidence="1">3.1.3.48</ecNumber>
    </recommendedName>
</protein>
<dbReference type="PROSITE" id="PS50055">
    <property type="entry name" value="TYR_PHOSPHATASE_PTP"/>
    <property type="match status" value="1"/>
</dbReference>
<dbReference type="PANTHER" id="PTHR46257">
    <property type="entry name" value="TYROSINE-PROTEIN PHOSPHATASE CORKSCREW"/>
    <property type="match status" value="1"/>
</dbReference>
<keyword evidence="3" id="KW-0904">Protein phosphatase</keyword>
<evidence type="ECO:0000313" key="7">
    <source>
        <dbReference type="RefSeq" id="XP_006825388.1"/>
    </source>
</evidence>
<dbReference type="InterPro" id="IPR000242">
    <property type="entry name" value="PTP_cat"/>
</dbReference>
<dbReference type="InterPro" id="IPR029021">
    <property type="entry name" value="Prot-tyrosine_phosphatase-like"/>
</dbReference>
<accession>A0ABM0MZE7</accession>
<proteinExistence type="predicted"/>
<feature type="region of interest" description="Disordered" evidence="4">
    <location>
        <begin position="1"/>
        <end position="64"/>
    </location>
</feature>
<feature type="compositionally biased region" description="Basic and acidic residues" evidence="4">
    <location>
        <begin position="55"/>
        <end position="64"/>
    </location>
</feature>
<feature type="domain" description="Tyrosine-protein phosphatase" evidence="5">
    <location>
        <begin position="58"/>
        <end position="162"/>
    </location>
</feature>
<keyword evidence="6" id="KW-1185">Reference proteome</keyword>
<dbReference type="EC" id="3.1.3.48" evidence="1"/>
<keyword evidence="2" id="KW-0378">Hydrolase</keyword>
<evidence type="ECO:0000256" key="4">
    <source>
        <dbReference type="SAM" id="MobiDB-lite"/>
    </source>
</evidence>
<dbReference type="PRINTS" id="PR00700">
    <property type="entry name" value="PRTYPHPHTASE"/>
</dbReference>
<name>A0ABM0MZE7_SACKO</name>
<organism evidence="6 7">
    <name type="scientific">Saccoglossus kowalevskii</name>
    <name type="common">Acorn worm</name>
    <dbReference type="NCBI Taxonomy" id="10224"/>
    <lineage>
        <taxon>Eukaryota</taxon>
        <taxon>Metazoa</taxon>
        <taxon>Hemichordata</taxon>
        <taxon>Enteropneusta</taxon>
        <taxon>Harrimaniidae</taxon>
        <taxon>Saccoglossus</taxon>
    </lineage>
</organism>
<dbReference type="RefSeq" id="XP_006825388.1">
    <property type="nucleotide sequence ID" value="XM_006825325.1"/>
</dbReference>
<dbReference type="Proteomes" id="UP000694865">
    <property type="component" value="Unplaced"/>
</dbReference>
<sequence>MLDEKSQMLDGKSQMLDEKSQMLDGKSQMLDGKSQMLDGKSQMLDGKSQMLDGKSQIKQDKKSVQEHFTFDHTRVPLKDGEGSESYINANYIRPTFDPEGDNSETQPMYIATQGCLPQTVNDLWRMIWQEDSRVLVMTTKEIERGKVELIYTYFSFAIQILKIFDMIGSQ</sequence>
<evidence type="ECO:0000256" key="2">
    <source>
        <dbReference type="ARBA" id="ARBA00022801"/>
    </source>
</evidence>
<evidence type="ECO:0000259" key="5">
    <source>
        <dbReference type="PROSITE" id="PS50055"/>
    </source>
</evidence>